<dbReference type="RefSeq" id="WP_369617747.1">
    <property type="nucleotide sequence ID" value="NZ_AP031573.1"/>
</dbReference>
<gene>
    <name evidence="1" type="ORF">CFS9_12510</name>
</gene>
<proteinExistence type="predicted"/>
<dbReference type="EMBL" id="AP031573">
    <property type="protein sequence ID" value="BFM42610.1"/>
    <property type="molecule type" value="Genomic_DNA"/>
</dbReference>
<sequence>MKKHLKYLIALFLTFVVIAGDGTLYVPSKSAEYYQSSFVVSRTGLDLKSFRSYQFGRITSRVKSVFSIVLIFLSVENVFSFQNGIVFKLQQKLHQNLTSFIEQSVFVNEMMTSGNFRGSLDII</sequence>
<name>A0AAT9GZH0_9FLAO</name>
<reference evidence="1" key="1">
    <citation type="submission" date="2024-05" db="EMBL/GenBank/DDBJ databases">
        <title>Whole-Genome Sequence of CFS9, a Potential Fish Probiotic Isolated from the Body Surface of Silurus asotus.</title>
        <authorList>
            <person name="Kojima M."/>
            <person name="Tobioka K."/>
            <person name="Yokota K."/>
            <person name="Nakatani H."/>
            <person name="Hori K."/>
            <person name="Tamaru Y."/>
            <person name="Okazaki F."/>
        </authorList>
    </citation>
    <scope>NUCLEOTIDE SEQUENCE</scope>
    <source>
        <strain evidence="1">CFS9</strain>
    </source>
</reference>
<accession>A0AAT9GZH0</accession>
<protein>
    <submittedName>
        <fullName evidence="1">Uncharacterized protein</fullName>
    </submittedName>
</protein>
<evidence type="ECO:0000313" key="1">
    <source>
        <dbReference type="EMBL" id="BFM42610.1"/>
    </source>
</evidence>
<organism evidence="1">
    <name type="scientific">Flavobacterium sp. CFS9</name>
    <dbReference type="NCBI Taxonomy" id="3143118"/>
    <lineage>
        <taxon>Bacteria</taxon>
        <taxon>Pseudomonadati</taxon>
        <taxon>Bacteroidota</taxon>
        <taxon>Flavobacteriia</taxon>
        <taxon>Flavobacteriales</taxon>
        <taxon>Flavobacteriaceae</taxon>
        <taxon>Flavobacterium</taxon>
    </lineage>
</organism>
<dbReference type="AlphaFoldDB" id="A0AAT9GZH0"/>